<comment type="caution">
    <text evidence="1">The sequence shown here is derived from an EMBL/GenBank/DDBJ whole genome shotgun (WGS) entry which is preliminary data.</text>
</comment>
<accession>A0A7C2PA31</accession>
<sequence>MMNHIEVLWYEGEKRCERPLALVISGKKLMIQKWFPVGVVKDFIGNEREVHKVVLEDGSVFKIEYFRNQDQWYVEKLKNW</sequence>
<dbReference type="EMBL" id="DSOL01000157">
    <property type="protein sequence ID" value="HEN28117.1"/>
    <property type="molecule type" value="Genomic_DNA"/>
</dbReference>
<evidence type="ECO:0000313" key="1">
    <source>
        <dbReference type="EMBL" id="HEN28117.1"/>
    </source>
</evidence>
<proteinExistence type="predicted"/>
<dbReference type="AlphaFoldDB" id="A0A7C2PA31"/>
<name>A0A7C2PA31_UNCW3</name>
<dbReference type="EMBL" id="DTDJ01000021">
    <property type="protein sequence ID" value="HGL17159.1"/>
    <property type="molecule type" value="Genomic_DNA"/>
</dbReference>
<organism evidence="1">
    <name type="scientific">candidate division WOR-3 bacterium</name>
    <dbReference type="NCBI Taxonomy" id="2052148"/>
    <lineage>
        <taxon>Bacteria</taxon>
        <taxon>Bacteria division WOR-3</taxon>
    </lineage>
</organism>
<protein>
    <submittedName>
        <fullName evidence="1">Uncharacterized protein</fullName>
    </submittedName>
</protein>
<evidence type="ECO:0000313" key="2">
    <source>
        <dbReference type="EMBL" id="HGL17159.1"/>
    </source>
</evidence>
<reference evidence="1" key="1">
    <citation type="journal article" date="2020" name="mSystems">
        <title>Genome- and Community-Level Interaction Insights into Carbon Utilization and Element Cycling Functions of Hydrothermarchaeota in Hydrothermal Sediment.</title>
        <authorList>
            <person name="Zhou Z."/>
            <person name="Liu Y."/>
            <person name="Xu W."/>
            <person name="Pan J."/>
            <person name="Luo Z.H."/>
            <person name="Li M."/>
        </authorList>
    </citation>
    <scope>NUCLEOTIDE SEQUENCE [LARGE SCALE GENOMIC DNA]</scope>
    <source>
        <strain evidence="1">SpSt-34</strain>
        <strain evidence="2">SpSt-69</strain>
    </source>
</reference>
<gene>
    <name evidence="1" type="ORF">ENQ77_05595</name>
    <name evidence="2" type="ORF">ENU66_02330</name>
</gene>